<evidence type="ECO:0000256" key="1">
    <source>
        <dbReference type="SAM" id="Coils"/>
    </source>
</evidence>
<evidence type="ECO:0000259" key="3">
    <source>
        <dbReference type="SMART" id="SM00110"/>
    </source>
</evidence>
<dbReference type="EMBL" id="UYJE01002865">
    <property type="protein sequence ID" value="VDI14317.1"/>
    <property type="molecule type" value="Genomic_DNA"/>
</dbReference>
<keyword evidence="5" id="KW-1185">Reference proteome</keyword>
<proteinExistence type="predicted"/>
<keyword evidence="2" id="KW-0732">Signal</keyword>
<sequence>MATKYFSLFLVFLSAHGFLLDKTQSTSGQSGTSNQYVTASEFFDETKARHLEDQQLRRYVDKALAVLTSQLEHKFDALDQKFLRGENQSVSIQVYESLEQKYTDLERKYTDLEHKYKSVNNEFKVIKSHFWSVQNKTSENRNDIHMLKQLGNIKPLQEIQTLQQDLKSVSAQTHSLTVNERARRQDFLALYNITINQKSALSVLNATSREQLMKLRELETNNSKQLLRLGQFETNTSKQLLRLGELETNTSKQLLRLEQNHNSTTAGIISKMEEMEKQENKTMSVIQKQTNENAERVAMTAHPSTGATITNTIIKFDDVKFSMGITNLSAYKTSGKFTCEQEGLYIISASVMSYTNSAHYYIILNGNNISLTYIGSHSSTYEHTGAVTITRKLNPNDKVWLYAGGSWYIFDSLYSKLTIIKIK</sequence>
<dbReference type="SMART" id="SM00110">
    <property type="entry name" value="C1Q"/>
    <property type="match status" value="1"/>
</dbReference>
<dbReference type="Pfam" id="PF00386">
    <property type="entry name" value="C1q"/>
    <property type="match status" value="1"/>
</dbReference>
<feature type="signal peptide" evidence="2">
    <location>
        <begin position="1"/>
        <end position="17"/>
    </location>
</feature>
<keyword evidence="1" id="KW-0175">Coiled coil</keyword>
<organism evidence="4 5">
    <name type="scientific">Mytilus galloprovincialis</name>
    <name type="common">Mediterranean mussel</name>
    <dbReference type="NCBI Taxonomy" id="29158"/>
    <lineage>
        <taxon>Eukaryota</taxon>
        <taxon>Metazoa</taxon>
        <taxon>Spiralia</taxon>
        <taxon>Lophotrochozoa</taxon>
        <taxon>Mollusca</taxon>
        <taxon>Bivalvia</taxon>
        <taxon>Autobranchia</taxon>
        <taxon>Pteriomorphia</taxon>
        <taxon>Mytilida</taxon>
        <taxon>Mytiloidea</taxon>
        <taxon>Mytilidae</taxon>
        <taxon>Mytilinae</taxon>
        <taxon>Mytilus</taxon>
    </lineage>
</organism>
<evidence type="ECO:0000256" key="2">
    <source>
        <dbReference type="SAM" id="SignalP"/>
    </source>
</evidence>
<gene>
    <name evidence="4" type="ORF">MGAL_10B055617</name>
</gene>
<reference evidence="4" key="1">
    <citation type="submission" date="2018-11" db="EMBL/GenBank/DDBJ databases">
        <authorList>
            <person name="Alioto T."/>
            <person name="Alioto T."/>
        </authorList>
    </citation>
    <scope>NUCLEOTIDE SEQUENCE</scope>
</reference>
<feature type="chain" id="PRO_5032915047" description="C1q domain-containing protein" evidence="2">
    <location>
        <begin position="18"/>
        <end position="423"/>
    </location>
</feature>
<feature type="domain" description="C1q" evidence="3">
    <location>
        <begin position="290"/>
        <end position="416"/>
    </location>
</feature>
<evidence type="ECO:0000313" key="4">
    <source>
        <dbReference type="EMBL" id="VDI14317.1"/>
    </source>
</evidence>
<accession>A0A8B6D5F0</accession>
<dbReference type="AlphaFoldDB" id="A0A8B6D5F0"/>
<feature type="coiled-coil region" evidence="1">
    <location>
        <begin position="95"/>
        <end position="122"/>
    </location>
</feature>
<dbReference type="InterPro" id="IPR008983">
    <property type="entry name" value="Tumour_necrosis_fac-like_dom"/>
</dbReference>
<evidence type="ECO:0000313" key="5">
    <source>
        <dbReference type="Proteomes" id="UP000596742"/>
    </source>
</evidence>
<dbReference type="InterPro" id="IPR001073">
    <property type="entry name" value="C1q_dom"/>
</dbReference>
<dbReference type="Proteomes" id="UP000596742">
    <property type="component" value="Unassembled WGS sequence"/>
</dbReference>
<name>A0A8B6D5F0_MYTGA</name>
<dbReference type="SUPFAM" id="SSF49842">
    <property type="entry name" value="TNF-like"/>
    <property type="match status" value="1"/>
</dbReference>
<protein>
    <recommendedName>
        <fullName evidence="3">C1q domain-containing protein</fullName>
    </recommendedName>
</protein>
<dbReference type="OrthoDB" id="6169627at2759"/>
<comment type="caution">
    <text evidence="4">The sequence shown here is derived from an EMBL/GenBank/DDBJ whole genome shotgun (WGS) entry which is preliminary data.</text>
</comment>
<dbReference type="Gene3D" id="2.60.120.40">
    <property type="match status" value="1"/>
</dbReference>